<proteinExistence type="predicted"/>
<comment type="caution">
    <text evidence="1">The sequence shown here is derived from an EMBL/GenBank/DDBJ whole genome shotgun (WGS) entry which is preliminary data.</text>
</comment>
<reference evidence="1" key="1">
    <citation type="journal article" date="2014" name="Int. J. Syst. Evol. Microbiol.">
        <title>Complete genome sequence of Corynebacterium casei LMG S-19264T (=DSM 44701T), isolated from a smear-ripened cheese.</title>
        <authorList>
            <consortium name="US DOE Joint Genome Institute (JGI-PGF)"/>
            <person name="Walter F."/>
            <person name="Albersmeier A."/>
            <person name="Kalinowski J."/>
            <person name="Ruckert C."/>
        </authorList>
    </citation>
    <scope>NUCLEOTIDE SEQUENCE</scope>
    <source>
        <strain evidence="1">JCM 4646</strain>
    </source>
</reference>
<organism evidence="1 2">
    <name type="scientific">Kitasatospora indigofera</name>
    <dbReference type="NCBI Taxonomy" id="67307"/>
    <lineage>
        <taxon>Bacteria</taxon>
        <taxon>Bacillati</taxon>
        <taxon>Actinomycetota</taxon>
        <taxon>Actinomycetes</taxon>
        <taxon>Kitasatosporales</taxon>
        <taxon>Streptomycetaceae</taxon>
        <taxon>Kitasatospora</taxon>
    </lineage>
</organism>
<evidence type="ECO:0000313" key="2">
    <source>
        <dbReference type="Proteomes" id="UP000617734"/>
    </source>
</evidence>
<dbReference type="AlphaFoldDB" id="A0A919G1U8"/>
<dbReference type="EMBL" id="BNBO01000030">
    <property type="protein sequence ID" value="GHH76672.1"/>
    <property type="molecule type" value="Genomic_DNA"/>
</dbReference>
<sequence>MVLRGMVLRRVVLCGVLLPRVLLRRGVPLLLVLLILRRVRLRRGLRRVLGVRRLVRLRLLGVLRVPGVRAARAEPAVGRLPGLRPPVRRPLRPGVPRPGRLRRAVEQAGYRWQHHRLLHRRHPGRRLLVAEQRAAEAARHPRLRLVLLLPGPLEGTVGGARRPVRRGRRHPGVLLAGAVLDWGHELSLRRIVAPVHRGLLRVTHLVLVTRSRRRRGGVRRQVLLVG</sequence>
<gene>
    <name evidence="1" type="ORF">GCM10018781_48320</name>
</gene>
<reference evidence="1" key="2">
    <citation type="submission" date="2020-09" db="EMBL/GenBank/DDBJ databases">
        <authorList>
            <person name="Sun Q."/>
            <person name="Ohkuma M."/>
        </authorList>
    </citation>
    <scope>NUCLEOTIDE SEQUENCE</scope>
    <source>
        <strain evidence="1">JCM 4646</strain>
    </source>
</reference>
<protein>
    <submittedName>
        <fullName evidence="1">Uncharacterized protein</fullName>
    </submittedName>
</protein>
<evidence type="ECO:0000313" key="1">
    <source>
        <dbReference type="EMBL" id="GHH76672.1"/>
    </source>
</evidence>
<accession>A0A919G1U8</accession>
<dbReference type="Proteomes" id="UP000617734">
    <property type="component" value="Unassembled WGS sequence"/>
</dbReference>
<name>A0A919G1U8_9ACTN</name>
<keyword evidence="2" id="KW-1185">Reference proteome</keyword>